<dbReference type="AlphaFoldDB" id="A0A3A8E5L7"/>
<keyword evidence="1" id="KW-0238">DNA-binding</keyword>
<comment type="caution">
    <text evidence="1">The sequence shown here is derived from an EMBL/GenBank/DDBJ whole genome shotgun (WGS) entry which is preliminary data.</text>
</comment>
<reference evidence="1 2" key="1">
    <citation type="submission" date="2018-09" db="EMBL/GenBank/DDBJ databases">
        <title>The draft genome of Acinetobacter spp. strains.</title>
        <authorList>
            <person name="Qin J."/>
            <person name="Feng Y."/>
            <person name="Zong Z."/>
        </authorList>
    </citation>
    <scope>NUCLEOTIDE SEQUENCE [LARGE SCALE GENOMIC DNA]</scope>
    <source>
        <strain evidence="1 2">WCHAc060096</strain>
    </source>
</reference>
<dbReference type="GO" id="GO:0003677">
    <property type="term" value="F:DNA binding"/>
    <property type="evidence" value="ECO:0007669"/>
    <property type="project" value="UniProtKB-KW"/>
</dbReference>
<protein>
    <submittedName>
        <fullName evidence="1">DNA-binding protein</fullName>
    </submittedName>
</protein>
<evidence type="ECO:0000313" key="1">
    <source>
        <dbReference type="EMBL" id="RKG29915.1"/>
    </source>
</evidence>
<keyword evidence="2" id="KW-1185">Reference proteome</keyword>
<accession>A0A3A8E5L7</accession>
<organism evidence="1 2">
    <name type="scientific">Acinetobacter guerrae</name>
    <dbReference type="NCBI Taxonomy" id="1843371"/>
    <lineage>
        <taxon>Bacteria</taxon>
        <taxon>Pseudomonadati</taxon>
        <taxon>Pseudomonadota</taxon>
        <taxon>Gammaproteobacteria</taxon>
        <taxon>Moraxellales</taxon>
        <taxon>Moraxellaceae</taxon>
        <taxon>Acinetobacter</taxon>
    </lineage>
</organism>
<dbReference type="InterPro" id="IPR026365">
    <property type="entry name" value="BcepMu_gp16"/>
</dbReference>
<dbReference type="RefSeq" id="WP_120371505.1">
    <property type="nucleotide sequence ID" value="NZ_BKYM01000001.1"/>
</dbReference>
<dbReference type="Proteomes" id="UP000269001">
    <property type="component" value="Unassembled WGS sequence"/>
</dbReference>
<name>A0A3A8E5L7_9GAMM</name>
<sequence>MHSKTPEQVKQEFISQGIPVATWAENHGFIPQEVYKVLNGQSKGNFGRAHQIAVALGLKPAPKQEKVTV</sequence>
<dbReference type="EMBL" id="RAXU01000048">
    <property type="protein sequence ID" value="RKG29915.1"/>
    <property type="molecule type" value="Genomic_DNA"/>
</dbReference>
<evidence type="ECO:0000313" key="2">
    <source>
        <dbReference type="Proteomes" id="UP000269001"/>
    </source>
</evidence>
<dbReference type="NCBIfam" id="TIGR04111">
    <property type="entry name" value="BcepMu_gp16"/>
    <property type="match status" value="1"/>
</dbReference>
<proteinExistence type="predicted"/>
<gene>
    <name evidence="1" type="ORF">D7V21_16820</name>
</gene>